<evidence type="ECO:0000256" key="3">
    <source>
        <dbReference type="ARBA" id="ARBA00022679"/>
    </source>
</evidence>
<dbReference type="GO" id="GO:0015937">
    <property type="term" value="P:coenzyme A biosynthetic process"/>
    <property type="evidence" value="ECO:0007669"/>
    <property type="project" value="UniProtKB-UniRule"/>
</dbReference>
<evidence type="ECO:0000256" key="2">
    <source>
        <dbReference type="ARBA" id="ARBA00022490"/>
    </source>
</evidence>
<keyword evidence="4 8" id="KW-0547">Nucleotide-binding</keyword>
<dbReference type="GO" id="GO:0004140">
    <property type="term" value="F:dephospho-CoA kinase activity"/>
    <property type="evidence" value="ECO:0007669"/>
    <property type="project" value="UniProtKB-UniRule"/>
</dbReference>
<evidence type="ECO:0000313" key="10">
    <source>
        <dbReference type="EMBL" id="TXD32177.1"/>
    </source>
</evidence>
<dbReference type="Pfam" id="PF01121">
    <property type="entry name" value="CoaE"/>
    <property type="match status" value="1"/>
</dbReference>
<dbReference type="Proteomes" id="UP000321046">
    <property type="component" value="Unassembled WGS sequence"/>
</dbReference>
<dbReference type="Gene3D" id="3.40.50.300">
    <property type="entry name" value="P-loop containing nucleotide triphosphate hydrolases"/>
    <property type="match status" value="1"/>
</dbReference>
<dbReference type="PROSITE" id="PS51219">
    <property type="entry name" value="DPCK"/>
    <property type="match status" value="1"/>
</dbReference>
<dbReference type="PANTHER" id="PTHR10695:SF46">
    <property type="entry name" value="BIFUNCTIONAL COENZYME A SYNTHASE-RELATED"/>
    <property type="match status" value="1"/>
</dbReference>
<evidence type="ECO:0000256" key="5">
    <source>
        <dbReference type="ARBA" id="ARBA00022777"/>
    </source>
</evidence>
<sequence>MIIGLTGGIASGKSTVSRHFESLGVTVIDADHIARKVVEPGQPALADIVEVFGSEVLNEDGTLNRTALGAHIFQNPDLRARLGAITHPRIAQEMAHQSAAAFERGEPWVIYDAALIVENGLHEAFDSLIVVACSPETQLERLMARDGLSEDEARARIDSQMPLSEKLKVADFVIDNDRSLDHTRRQVDNLFSTLDARIRHSGSARPTDD</sequence>
<accession>A0A5C6WUQ6</accession>
<keyword evidence="7 8" id="KW-0173">Coenzyme A biosynthesis</keyword>
<dbReference type="EMBL" id="VOSL01000138">
    <property type="protein sequence ID" value="TXD32177.1"/>
    <property type="molecule type" value="Genomic_DNA"/>
</dbReference>
<dbReference type="CDD" id="cd02022">
    <property type="entry name" value="DPCK"/>
    <property type="match status" value="1"/>
</dbReference>
<organism evidence="10 11">
    <name type="scientific">Lujinxingia vulgaris</name>
    <dbReference type="NCBI Taxonomy" id="2600176"/>
    <lineage>
        <taxon>Bacteria</taxon>
        <taxon>Deltaproteobacteria</taxon>
        <taxon>Bradymonadales</taxon>
        <taxon>Lujinxingiaceae</taxon>
        <taxon>Lujinxingia</taxon>
    </lineage>
</organism>
<comment type="catalytic activity">
    <reaction evidence="8">
        <text>3'-dephospho-CoA + ATP = ADP + CoA + H(+)</text>
        <dbReference type="Rhea" id="RHEA:18245"/>
        <dbReference type="ChEBI" id="CHEBI:15378"/>
        <dbReference type="ChEBI" id="CHEBI:30616"/>
        <dbReference type="ChEBI" id="CHEBI:57287"/>
        <dbReference type="ChEBI" id="CHEBI:57328"/>
        <dbReference type="ChEBI" id="CHEBI:456216"/>
        <dbReference type="EC" id="2.7.1.24"/>
    </reaction>
</comment>
<keyword evidence="3 8" id="KW-0808">Transferase</keyword>
<dbReference type="AlphaFoldDB" id="A0A5C6WUQ6"/>
<comment type="similarity">
    <text evidence="1 8">Belongs to the CoaE family.</text>
</comment>
<evidence type="ECO:0000256" key="4">
    <source>
        <dbReference type="ARBA" id="ARBA00022741"/>
    </source>
</evidence>
<feature type="binding site" evidence="8">
    <location>
        <begin position="10"/>
        <end position="15"/>
    </location>
    <ligand>
        <name>ATP</name>
        <dbReference type="ChEBI" id="CHEBI:30616"/>
    </ligand>
</feature>
<comment type="caution">
    <text evidence="10">The sequence shown here is derived from an EMBL/GenBank/DDBJ whole genome shotgun (WGS) entry which is preliminary data.</text>
</comment>
<dbReference type="HAMAP" id="MF_00376">
    <property type="entry name" value="Dephospho_CoA_kinase"/>
    <property type="match status" value="1"/>
</dbReference>
<evidence type="ECO:0000256" key="1">
    <source>
        <dbReference type="ARBA" id="ARBA00009018"/>
    </source>
</evidence>
<evidence type="ECO:0000313" key="11">
    <source>
        <dbReference type="Proteomes" id="UP000321046"/>
    </source>
</evidence>
<keyword evidence="5 8" id="KW-0418">Kinase</keyword>
<proteinExistence type="inferred from homology"/>
<evidence type="ECO:0000256" key="7">
    <source>
        <dbReference type="ARBA" id="ARBA00022993"/>
    </source>
</evidence>
<evidence type="ECO:0000256" key="8">
    <source>
        <dbReference type="HAMAP-Rule" id="MF_00376"/>
    </source>
</evidence>
<gene>
    <name evidence="8" type="primary">coaE</name>
    <name evidence="10" type="ORF">FRC96_18690</name>
</gene>
<dbReference type="InterPro" id="IPR001977">
    <property type="entry name" value="Depp_CoAkinase"/>
</dbReference>
<evidence type="ECO:0000256" key="9">
    <source>
        <dbReference type="NCBIfam" id="TIGR00152"/>
    </source>
</evidence>
<dbReference type="SUPFAM" id="SSF52540">
    <property type="entry name" value="P-loop containing nucleoside triphosphate hydrolases"/>
    <property type="match status" value="1"/>
</dbReference>
<dbReference type="EC" id="2.7.1.24" evidence="8 9"/>
<comment type="pathway">
    <text evidence="8">Cofactor biosynthesis; coenzyme A biosynthesis; CoA from (R)-pantothenate: step 5/5.</text>
</comment>
<name>A0A5C6WUQ6_9DELT</name>
<keyword evidence="6 8" id="KW-0067">ATP-binding</keyword>
<dbReference type="InterPro" id="IPR027417">
    <property type="entry name" value="P-loop_NTPase"/>
</dbReference>
<evidence type="ECO:0000256" key="6">
    <source>
        <dbReference type="ARBA" id="ARBA00022840"/>
    </source>
</evidence>
<dbReference type="OrthoDB" id="9812943at2"/>
<dbReference type="PANTHER" id="PTHR10695">
    <property type="entry name" value="DEPHOSPHO-COA KINASE-RELATED"/>
    <property type="match status" value="1"/>
</dbReference>
<dbReference type="GO" id="GO:0005737">
    <property type="term" value="C:cytoplasm"/>
    <property type="evidence" value="ECO:0007669"/>
    <property type="project" value="UniProtKB-SubCell"/>
</dbReference>
<comment type="subcellular location">
    <subcellularLocation>
        <location evidence="8">Cytoplasm</location>
    </subcellularLocation>
</comment>
<dbReference type="FunFam" id="3.40.50.300:FF:000991">
    <property type="entry name" value="Dephospho-CoA kinase"/>
    <property type="match status" value="1"/>
</dbReference>
<dbReference type="NCBIfam" id="TIGR00152">
    <property type="entry name" value="dephospho-CoA kinase"/>
    <property type="match status" value="1"/>
</dbReference>
<keyword evidence="2 8" id="KW-0963">Cytoplasm</keyword>
<comment type="function">
    <text evidence="8">Catalyzes the phosphorylation of the 3'-hydroxyl group of dephosphocoenzyme A to form coenzyme A.</text>
</comment>
<dbReference type="UniPathway" id="UPA00241">
    <property type="reaction ID" value="UER00356"/>
</dbReference>
<reference evidence="10 11" key="1">
    <citation type="submission" date="2019-08" db="EMBL/GenBank/DDBJ databases">
        <title>Bradymonadales sp. TMQ2.</title>
        <authorList>
            <person name="Liang Q."/>
        </authorList>
    </citation>
    <scope>NUCLEOTIDE SEQUENCE [LARGE SCALE GENOMIC DNA]</scope>
    <source>
        <strain evidence="10 11">TMQ2</strain>
    </source>
</reference>
<dbReference type="GO" id="GO:0005524">
    <property type="term" value="F:ATP binding"/>
    <property type="evidence" value="ECO:0007669"/>
    <property type="project" value="UniProtKB-UniRule"/>
</dbReference>
<protein>
    <recommendedName>
        <fullName evidence="8 9">Dephospho-CoA kinase</fullName>
        <ecNumber evidence="8 9">2.7.1.24</ecNumber>
    </recommendedName>
    <alternativeName>
        <fullName evidence="8">Dephosphocoenzyme A kinase</fullName>
    </alternativeName>
</protein>